<dbReference type="OrthoDB" id="5384459at2759"/>
<evidence type="ECO:0000256" key="1">
    <source>
        <dbReference type="SAM" id="MobiDB-lite"/>
    </source>
</evidence>
<feature type="compositionally biased region" description="Polar residues" evidence="1">
    <location>
        <begin position="131"/>
        <end position="147"/>
    </location>
</feature>
<evidence type="ECO:0000313" key="5">
    <source>
        <dbReference type="Proteomes" id="UP000663193"/>
    </source>
</evidence>
<protein>
    <recommendedName>
        <fullName evidence="3">DUF7820 domain-containing protein</fullName>
    </recommendedName>
</protein>
<dbReference type="PANTHER" id="PTHR42078:SF1">
    <property type="entry name" value="GLUCAN 1, 4-ALPHA-GLUCOSIDASE"/>
    <property type="match status" value="1"/>
</dbReference>
<keyword evidence="2" id="KW-0812">Transmembrane</keyword>
<proteinExistence type="predicted"/>
<feature type="region of interest" description="Disordered" evidence="1">
    <location>
        <begin position="131"/>
        <end position="150"/>
    </location>
</feature>
<dbReference type="VEuPathDB" id="FungiDB:JI435_096880"/>
<dbReference type="AlphaFoldDB" id="A0A7U2ENV2"/>
<organism evidence="4 5">
    <name type="scientific">Phaeosphaeria nodorum (strain SN15 / ATCC MYA-4574 / FGSC 10173)</name>
    <name type="common">Glume blotch fungus</name>
    <name type="synonym">Parastagonospora nodorum</name>
    <dbReference type="NCBI Taxonomy" id="321614"/>
    <lineage>
        <taxon>Eukaryota</taxon>
        <taxon>Fungi</taxon>
        <taxon>Dikarya</taxon>
        <taxon>Ascomycota</taxon>
        <taxon>Pezizomycotina</taxon>
        <taxon>Dothideomycetes</taxon>
        <taxon>Pleosporomycetidae</taxon>
        <taxon>Pleosporales</taxon>
        <taxon>Pleosporineae</taxon>
        <taxon>Phaeosphaeriaceae</taxon>
        <taxon>Parastagonospora</taxon>
    </lineage>
</organism>
<feature type="transmembrane region" description="Helical" evidence="2">
    <location>
        <begin position="104"/>
        <end position="125"/>
    </location>
</feature>
<name>A0A7U2ENV2_PHANO</name>
<gene>
    <name evidence="4" type="ORF">JI435_096880</name>
</gene>
<feature type="domain" description="DUF7820" evidence="3">
    <location>
        <begin position="152"/>
        <end position="318"/>
    </location>
</feature>
<dbReference type="RefSeq" id="XP_001799975.1">
    <property type="nucleotide sequence ID" value="XM_001799923.1"/>
</dbReference>
<dbReference type="Proteomes" id="UP000663193">
    <property type="component" value="Chromosome 1"/>
</dbReference>
<keyword evidence="2" id="KW-0472">Membrane</keyword>
<accession>A0A7U2ENV2</accession>
<evidence type="ECO:0000313" key="4">
    <source>
        <dbReference type="EMBL" id="QRC90280.1"/>
    </source>
</evidence>
<evidence type="ECO:0000256" key="2">
    <source>
        <dbReference type="SAM" id="Phobius"/>
    </source>
</evidence>
<sequence length="405" mass="45313">MHLPRRSVKNIQPLPSIYTVFPSNNEDNSTSEHSGRCLIRHIEDGIEVVPLERCNILSAPILSPDQAEKELFIPHKHDSSPLEKPLPRLPTSTLWARLSVKQRILALIGIQLALMLTIGIALLAAKKRTSSSSGSNIRTETTGSDAPSIQPMDPLPRGHFAIPIELPQQQNSACLERNNESIAWQCASNTTWQLNVLPPPMDSNATMITLGSVPNSDDTIYHGHQPPEIPPVEVRMLTEASPDNGPVYHVRTTYDRVVLLNENDLISEDTRTQPIMRHSTFQLGDTLWRCVFNETLIEGYMYPDQQTTASATSNSSATFMQDLVKVPHVLKLVEQRMPNGKAPYCERMRLQEGGLSSLSEEKVTLRLAEPAAETLAKAVLDRSIRFRARQRASESNFCRCQWMVQ</sequence>
<dbReference type="PANTHER" id="PTHR42078">
    <property type="entry name" value="GLUCAN 1, 4-ALPHA-GLUCOSIDASE"/>
    <property type="match status" value="1"/>
</dbReference>
<dbReference type="EMBL" id="CP069023">
    <property type="protein sequence ID" value="QRC90280.1"/>
    <property type="molecule type" value="Genomic_DNA"/>
</dbReference>
<dbReference type="KEGG" id="pno:SNOG_09688"/>
<keyword evidence="5" id="KW-1185">Reference proteome</keyword>
<dbReference type="Pfam" id="PF25130">
    <property type="entry name" value="DUF7820"/>
    <property type="match status" value="1"/>
</dbReference>
<keyword evidence="2" id="KW-1133">Transmembrane helix</keyword>
<reference evidence="5" key="1">
    <citation type="journal article" date="2021" name="BMC Genomics">
        <title>Chromosome-level genome assembly and manually-curated proteome of model necrotroph Parastagonospora nodorum Sn15 reveals a genome-wide trove of candidate effector homologs, and redundancy of virulence-related functions within an accessory chromosome.</title>
        <authorList>
            <person name="Bertazzoni S."/>
            <person name="Jones D.A.B."/>
            <person name="Phan H.T."/>
            <person name="Tan K.-C."/>
            <person name="Hane J.K."/>
        </authorList>
    </citation>
    <scope>NUCLEOTIDE SEQUENCE [LARGE SCALE GENOMIC DNA]</scope>
    <source>
        <strain evidence="5">SN15 / ATCC MYA-4574 / FGSC 10173)</strain>
    </source>
</reference>
<dbReference type="InterPro" id="IPR056722">
    <property type="entry name" value="DUF7820"/>
</dbReference>
<evidence type="ECO:0000259" key="3">
    <source>
        <dbReference type="Pfam" id="PF25130"/>
    </source>
</evidence>